<protein>
    <recommendedName>
        <fullName evidence="4">Aromatic amino acid beta-eliminating lyase/threonine aldolase domain-containing protein</fullName>
    </recommendedName>
</protein>
<feature type="domain" description="Aromatic amino acid beta-eliminating lyase/threonine aldolase" evidence="4">
    <location>
        <begin position="39"/>
        <end position="426"/>
    </location>
</feature>
<evidence type="ECO:0000313" key="5">
    <source>
        <dbReference type="EMBL" id="OGZ09483.1"/>
    </source>
</evidence>
<comment type="caution">
    <text evidence="5">The sequence shown here is derived from an EMBL/GenBank/DDBJ whole genome shotgun (WGS) entry which is preliminary data.</text>
</comment>
<dbReference type="InterPro" id="IPR015424">
    <property type="entry name" value="PyrdxlP-dep_Trfase"/>
</dbReference>
<dbReference type="SUPFAM" id="SSF53383">
    <property type="entry name" value="PLP-dependent transferases"/>
    <property type="match status" value="1"/>
</dbReference>
<gene>
    <name evidence="5" type="ORF">A3D65_02400</name>
</gene>
<dbReference type="NCBIfam" id="NF009709">
    <property type="entry name" value="PRK13238.1"/>
    <property type="match status" value="1"/>
</dbReference>
<evidence type="ECO:0000256" key="3">
    <source>
        <dbReference type="ARBA" id="ARBA00022898"/>
    </source>
</evidence>
<dbReference type="EMBL" id="MHLL01000020">
    <property type="protein sequence ID" value="OGZ09483.1"/>
    <property type="molecule type" value="Genomic_DNA"/>
</dbReference>
<accession>A0A1G2D7F3</accession>
<organism evidence="5 6">
    <name type="scientific">Candidatus Lloydbacteria bacterium RIFCSPHIGHO2_02_FULL_50_13</name>
    <dbReference type="NCBI Taxonomy" id="1798661"/>
    <lineage>
        <taxon>Bacteria</taxon>
        <taxon>Candidatus Lloydiibacteriota</taxon>
    </lineage>
</organism>
<keyword evidence="3" id="KW-0663">Pyridoxal phosphate</keyword>
<name>A0A1G2D7F3_9BACT</name>
<proteinExistence type="inferred from homology"/>
<dbReference type="GO" id="GO:0006520">
    <property type="term" value="P:amino acid metabolic process"/>
    <property type="evidence" value="ECO:0007669"/>
    <property type="project" value="InterPro"/>
</dbReference>
<dbReference type="Gene3D" id="3.90.1150.10">
    <property type="entry name" value="Aspartate Aminotransferase, domain 1"/>
    <property type="match status" value="1"/>
</dbReference>
<dbReference type="STRING" id="1798661.A3D65_02400"/>
<dbReference type="GO" id="GO:0016829">
    <property type="term" value="F:lyase activity"/>
    <property type="evidence" value="ECO:0007669"/>
    <property type="project" value="InterPro"/>
</dbReference>
<reference evidence="5 6" key="1">
    <citation type="journal article" date="2016" name="Nat. Commun.">
        <title>Thousands of microbial genomes shed light on interconnected biogeochemical processes in an aquifer system.</title>
        <authorList>
            <person name="Anantharaman K."/>
            <person name="Brown C.T."/>
            <person name="Hug L.A."/>
            <person name="Sharon I."/>
            <person name="Castelle C.J."/>
            <person name="Probst A.J."/>
            <person name="Thomas B.C."/>
            <person name="Singh A."/>
            <person name="Wilkins M.J."/>
            <person name="Karaoz U."/>
            <person name="Brodie E.L."/>
            <person name="Williams K.H."/>
            <person name="Hubbard S.S."/>
            <person name="Banfield J.F."/>
        </authorList>
    </citation>
    <scope>NUCLEOTIDE SEQUENCE [LARGE SCALE GENOMIC DNA]</scope>
</reference>
<dbReference type="AlphaFoldDB" id="A0A1G2D7F3"/>
<dbReference type="Gene3D" id="3.40.640.10">
    <property type="entry name" value="Type I PLP-dependent aspartate aminotransferase-like (Major domain)"/>
    <property type="match status" value="1"/>
</dbReference>
<evidence type="ECO:0000313" key="6">
    <source>
        <dbReference type="Proteomes" id="UP000177996"/>
    </source>
</evidence>
<comment type="cofactor">
    <cofactor evidence="1">
        <name>pyridoxal 5'-phosphate</name>
        <dbReference type="ChEBI" id="CHEBI:597326"/>
    </cofactor>
</comment>
<dbReference type="PANTHER" id="PTHR32325:SF4">
    <property type="entry name" value="TRYPTOPHANASE"/>
    <property type="match status" value="1"/>
</dbReference>
<evidence type="ECO:0000256" key="2">
    <source>
        <dbReference type="ARBA" id="ARBA00009721"/>
    </source>
</evidence>
<dbReference type="InterPro" id="IPR015421">
    <property type="entry name" value="PyrdxlP-dep_Trfase_major"/>
</dbReference>
<sequence>MNAYVRLHHPFTQEERLRAAEKAGWNVFQFPSEMLQGGDLLSDSGTTAMTVEQLSALILGDEAYGSNWGYFQLLEQFSQTFGIALPDWEIFLFHQGRAAEHALFSRLTGEHLVVPSNSFFDTTRANAEANRIEALDLVDRSFDKDTTAPFKGNIDLEKLEVLLRERGEDIPFVRMTITNNTGGGQPVSLANLKATKELAKKHGKPFFLDACRFAENAWFIKKREKGYEKKSIADIVREEFALADGFIISLKKDGLANMGGVLAIKKGTTLEKQYPGILEALRDHQILTEGHPTYGGLSGRDIMTIVEGLRTVVKEEYLAGRIGLVQDFGAYMSGLGIPLVLPFGGHAVYIDIDKFFEGTRMTRGDFGGITLTALLLLKGVRLCELGAFAFGRYNPKTKTEKFPLRNYVRAAVPRNKYERDDLYYVADCVKGLYDLRNSLPRAVPIEGRYKTLRHFKARFALENLSP</sequence>
<comment type="similarity">
    <text evidence="2">Belongs to the beta-eliminating lyase family.</text>
</comment>
<dbReference type="InterPro" id="IPR001597">
    <property type="entry name" value="ArAA_b-elim_lyase/Thr_aldolase"/>
</dbReference>
<evidence type="ECO:0000259" key="4">
    <source>
        <dbReference type="Pfam" id="PF01212"/>
    </source>
</evidence>
<dbReference type="PANTHER" id="PTHR32325">
    <property type="entry name" value="BETA-ELIMINATING LYASE-LIKE PROTEIN-RELATED"/>
    <property type="match status" value="1"/>
</dbReference>
<dbReference type="Proteomes" id="UP000177996">
    <property type="component" value="Unassembled WGS sequence"/>
</dbReference>
<dbReference type="Pfam" id="PF01212">
    <property type="entry name" value="Beta_elim_lyase"/>
    <property type="match status" value="1"/>
</dbReference>
<dbReference type="InterPro" id="IPR015422">
    <property type="entry name" value="PyrdxlP-dep_Trfase_small"/>
</dbReference>
<evidence type="ECO:0000256" key="1">
    <source>
        <dbReference type="ARBA" id="ARBA00001933"/>
    </source>
</evidence>